<dbReference type="Gene3D" id="3.40.50.620">
    <property type="entry name" value="HUPs"/>
    <property type="match status" value="1"/>
</dbReference>
<organism evidence="11 12">
    <name type="scientific">candidate division WWE3 bacterium GW2011_GWF1_42_14</name>
    <dbReference type="NCBI Taxonomy" id="1619138"/>
    <lineage>
        <taxon>Bacteria</taxon>
        <taxon>Katanobacteria</taxon>
    </lineage>
</organism>
<dbReference type="CDD" id="cd00805">
    <property type="entry name" value="TyrRS_core"/>
    <property type="match status" value="1"/>
</dbReference>
<dbReference type="PATRIC" id="fig|1619138.3.peg.505"/>
<dbReference type="GO" id="GO:0004831">
    <property type="term" value="F:tyrosine-tRNA ligase activity"/>
    <property type="evidence" value="ECO:0007669"/>
    <property type="project" value="UniProtKB-UniRule"/>
</dbReference>
<dbReference type="SUPFAM" id="SSF52374">
    <property type="entry name" value="Nucleotidylyl transferase"/>
    <property type="match status" value="1"/>
</dbReference>
<keyword evidence="6 10" id="KW-0030">Aminoacyl-tRNA synthetase</keyword>
<protein>
    <recommendedName>
        <fullName evidence="1 8">Tyrosine--tRNA ligase</fullName>
        <ecNumber evidence="1 8">6.1.1.1</ecNumber>
    </recommendedName>
</protein>
<dbReference type="PROSITE" id="PS00178">
    <property type="entry name" value="AA_TRNA_LIGASE_I"/>
    <property type="match status" value="1"/>
</dbReference>
<dbReference type="PANTHER" id="PTHR11766:SF1">
    <property type="entry name" value="TYROSINE--TRNA LIGASE"/>
    <property type="match status" value="1"/>
</dbReference>
<keyword evidence="3 10" id="KW-0547">Nucleotide-binding</keyword>
<dbReference type="Gene3D" id="3.10.290.10">
    <property type="entry name" value="RNA-binding S4 domain"/>
    <property type="match status" value="1"/>
</dbReference>
<dbReference type="InterPro" id="IPR014729">
    <property type="entry name" value="Rossmann-like_a/b/a_fold"/>
</dbReference>
<evidence type="ECO:0000313" key="11">
    <source>
        <dbReference type="EMBL" id="KKS38070.1"/>
    </source>
</evidence>
<name>A0A0G0YN03_UNCKA</name>
<dbReference type="EMBL" id="LCCU01000009">
    <property type="protein sequence ID" value="KKS38070.1"/>
    <property type="molecule type" value="Genomic_DNA"/>
</dbReference>
<dbReference type="Pfam" id="PF00579">
    <property type="entry name" value="tRNA-synt_1b"/>
    <property type="match status" value="1"/>
</dbReference>
<evidence type="ECO:0000256" key="4">
    <source>
        <dbReference type="ARBA" id="ARBA00022840"/>
    </source>
</evidence>
<evidence type="ECO:0000256" key="9">
    <source>
        <dbReference type="PROSITE-ProRule" id="PRU00182"/>
    </source>
</evidence>
<dbReference type="GO" id="GO:0005524">
    <property type="term" value="F:ATP binding"/>
    <property type="evidence" value="ECO:0007669"/>
    <property type="project" value="UniProtKB-KW"/>
</dbReference>
<gene>
    <name evidence="11" type="ORF">UV00_C0009G0019</name>
</gene>
<comment type="caution">
    <text evidence="11">The sequence shown here is derived from an EMBL/GenBank/DDBJ whole genome shotgun (WGS) entry which is preliminary data.</text>
</comment>
<dbReference type="CDD" id="cd00165">
    <property type="entry name" value="S4"/>
    <property type="match status" value="1"/>
</dbReference>
<dbReference type="SUPFAM" id="SSF55174">
    <property type="entry name" value="Alpha-L RNA-binding motif"/>
    <property type="match status" value="1"/>
</dbReference>
<dbReference type="Proteomes" id="UP000033847">
    <property type="component" value="Unassembled WGS sequence"/>
</dbReference>
<dbReference type="InterPro" id="IPR036986">
    <property type="entry name" value="S4_RNA-bd_sf"/>
</dbReference>
<dbReference type="EC" id="6.1.1.1" evidence="1 8"/>
<proteinExistence type="inferred from homology"/>
<dbReference type="PROSITE" id="PS50889">
    <property type="entry name" value="S4"/>
    <property type="match status" value="1"/>
</dbReference>
<evidence type="ECO:0000256" key="10">
    <source>
        <dbReference type="RuleBase" id="RU363036"/>
    </source>
</evidence>
<accession>A0A0G0YN03</accession>
<dbReference type="GO" id="GO:0005829">
    <property type="term" value="C:cytosol"/>
    <property type="evidence" value="ECO:0007669"/>
    <property type="project" value="TreeGrafter"/>
</dbReference>
<dbReference type="InterPro" id="IPR024088">
    <property type="entry name" value="Tyr-tRNA-ligase_bac-type"/>
</dbReference>
<dbReference type="InterPro" id="IPR002305">
    <property type="entry name" value="aa-tRNA-synth_Ic"/>
</dbReference>
<evidence type="ECO:0000256" key="2">
    <source>
        <dbReference type="ARBA" id="ARBA00022598"/>
    </source>
</evidence>
<evidence type="ECO:0000256" key="1">
    <source>
        <dbReference type="ARBA" id="ARBA00013160"/>
    </source>
</evidence>
<keyword evidence="9" id="KW-0694">RNA-binding</keyword>
<evidence type="ECO:0000256" key="5">
    <source>
        <dbReference type="ARBA" id="ARBA00022917"/>
    </source>
</evidence>
<dbReference type="PRINTS" id="PR01040">
    <property type="entry name" value="TRNASYNTHTYR"/>
</dbReference>
<evidence type="ECO:0000313" key="12">
    <source>
        <dbReference type="Proteomes" id="UP000033847"/>
    </source>
</evidence>
<dbReference type="GO" id="GO:0006437">
    <property type="term" value="P:tyrosyl-tRNA aminoacylation"/>
    <property type="evidence" value="ECO:0007669"/>
    <property type="project" value="UniProtKB-UniRule"/>
</dbReference>
<evidence type="ECO:0000256" key="6">
    <source>
        <dbReference type="ARBA" id="ARBA00023146"/>
    </source>
</evidence>
<keyword evidence="5 10" id="KW-0648">Protein biosynthesis</keyword>
<keyword evidence="2 10" id="KW-0436">Ligase</keyword>
<reference evidence="11 12" key="1">
    <citation type="journal article" date="2015" name="Nature">
        <title>rRNA introns, odd ribosomes, and small enigmatic genomes across a large radiation of phyla.</title>
        <authorList>
            <person name="Brown C.T."/>
            <person name="Hug L.A."/>
            <person name="Thomas B.C."/>
            <person name="Sharon I."/>
            <person name="Castelle C.J."/>
            <person name="Singh A."/>
            <person name="Wilkins M.J."/>
            <person name="Williams K.H."/>
            <person name="Banfield J.F."/>
        </authorList>
    </citation>
    <scope>NUCLEOTIDE SEQUENCE [LARGE SCALE GENOMIC DNA]</scope>
</reference>
<dbReference type="InterPro" id="IPR001412">
    <property type="entry name" value="aa-tRNA-synth_I_CS"/>
</dbReference>
<sequence>MPKVSTDEKLINTFLERGVDSIYPSKEALKKKLMSGERIKAYQGYDPTGPHLHVGHAMGIRALRILQQLGHEAIFLVGDFTTLVGDPDKDTARPLMTEEQIQKNMAGWKEQAAQLIEFEGENPVKFMRNHEWLSKIGLAELIKLLSNATVQQMIERDYFAKRLKKNNPIGLQEFIYPLMQGFDSVAMGVDLEIGGTDQTFNMLMGRELVKRYLGKDKFIRTNEMMEAPDALTMSKTKGNGINLADKSEIMYGKAMSYPDELITKCLRLLTDMPMEEIWEINKKIQDGENPMIFKKLMAFEVVKIIKGSEEAEKAQKHFERTVQKKDITDEDTEIVNVSGTMPPQEFLKRALKNSESVSHVKRILEQGGVEVNGKKVMSTQIEIEFTPGTVVKFGKRKYFKVEDKK</sequence>
<comment type="similarity">
    <text evidence="10">Belongs to the class-I aminoacyl-tRNA synthetase family.</text>
</comment>
<dbReference type="AlphaFoldDB" id="A0A0G0YN03"/>
<dbReference type="GO" id="GO:0003723">
    <property type="term" value="F:RNA binding"/>
    <property type="evidence" value="ECO:0007669"/>
    <property type="project" value="UniProtKB-KW"/>
</dbReference>
<dbReference type="InterPro" id="IPR002307">
    <property type="entry name" value="Tyr-tRNA-ligase"/>
</dbReference>
<evidence type="ECO:0000256" key="8">
    <source>
        <dbReference type="NCBIfam" id="TIGR00234"/>
    </source>
</evidence>
<evidence type="ECO:0000256" key="7">
    <source>
        <dbReference type="ARBA" id="ARBA00048248"/>
    </source>
</evidence>
<keyword evidence="4 10" id="KW-0067">ATP-binding</keyword>
<comment type="catalytic activity">
    <reaction evidence="7">
        <text>tRNA(Tyr) + L-tyrosine + ATP = L-tyrosyl-tRNA(Tyr) + AMP + diphosphate + H(+)</text>
        <dbReference type="Rhea" id="RHEA:10220"/>
        <dbReference type="Rhea" id="RHEA-COMP:9706"/>
        <dbReference type="Rhea" id="RHEA-COMP:9707"/>
        <dbReference type="ChEBI" id="CHEBI:15378"/>
        <dbReference type="ChEBI" id="CHEBI:30616"/>
        <dbReference type="ChEBI" id="CHEBI:33019"/>
        <dbReference type="ChEBI" id="CHEBI:58315"/>
        <dbReference type="ChEBI" id="CHEBI:78442"/>
        <dbReference type="ChEBI" id="CHEBI:78536"/>
        <dbReference type="ChEBI" id="CHEBI:456215"/>
        <dbReference type="EC" id="6.1.1.1"/>
    </reaction>
</comment>
<dbReference type="PANTHER" id="PTHR11766">
    <property type="entry name" value="TYROSYL-TRNA SYNTHETASE"/>
    <property type="match status" value="1"/>
</dbReference>
<dbReference type="Gene3D" id="1.10.240.10">
    <property type="entry name" value="Tyrosyl-Transfer RNA Synthetase"/>
    <property type="match status" value="1"/>
</dbReference>
<evidence type="ECO:0000256" key="3">
    <source>
        <dbReference type="ARBA" id="ARBA00022741"/>
    </source>
</evidence>
<dbReference type="NCBIfam" id="TIGR00234">
    <property type="entry name" value="tyrS"/>
    <property type="match status" value="1"/>
</dbReference>